<dbReference type="InterPro" id="IPR005135">
    <property type="entry name" value="Endo/exonuclease/phosphatase"/>
</dbReference>
<dbReference type="GO" id="GO:0006397">
    <property type="term" value="P:mRNA processing"/>
    <property type="evidence" value="ECO:0007669"/>
    <property type="project" value="UniProtKB-KW"/>
</dbReference>
<evidence type="ECO:0000256" key="1">
    <source>
        <dbReference type="ARBA" id="ARBA00001946"/>
    </source>
</evidence>
<evidence type="ECO:0000259" key="14">
    <source>
        <dbReference type="Pfam" id="PF03372"/>
    </source>
</evidence>
<keyword evidence="8" id="KW-0269">Exonuclease</keyword>
<dbReference type="Gene3D" id="3.60.10.10">
    <property type="entry name" value="Endonuclease/exonuclease/phosphatase"/>
    <property type="match status" value="1"/>
</dbReference>
<evidence type="ECO:0000256" key="12">
    <source>
        <dbReference type="ARBA" id="ARBA00072755"/>
    </source>
</evidence>
<evidence type="ECO:0000256" key="7">
    <source>
        <dbReference type="ARBA" id="ARBA00022801"/>
    </source>
</evidence>
<dbReference type="AlphaFoldDB" id="W8CD91"/>
<dbReference type="FunFam" id="3.60.10.10:FF:000018">
    <property type="entry name" value="2',5'-phosphodiesterase 12"/>
    <property type="match status" value="1"/>
</dbReference>
<dbReference type="EMBL" id="GAMC01002356">
    <property type="protein sequence ID" value="JAC04200.1"/>
    <property type="molecule type" value="mRNA"/>
</dbReference>
<keyword evidence="11" id="KW-0496">Mitochondrion</keyword>
<keyword evidence="6" id="KW-0479">Metal-binding</keyword>
<dbReference type="OrthoDB" id="412787at2759"/>
<feature type="domain" description="2',5'-phosphodiesterase 12-like N-terminal" evidence="15">
    <location>
        <begin position="183"/>
        <end position="272"/>
    </location>
</feature>
<comment type="cofactor">
    <cofactor evidence="1">
        <name>Mg(2+)</name>
        <dbReference type="ChEBI" id="CHEBI:18420"/>
    </cofactor>
</comment>
<keyword evidence="9" id="KW-0460">Magnesium</keyword>
<keyword evidence="3" id="KW-0597">Phosphoprotein</keyword>
<evidence type="ECO:0000256" key="5">
    <source>
        <dbReference type="ARBA" id="ARBA00022722"/>
    </source>
</evidence>
<evidence type="ECO:0000256" key="3">
    <source>
        <dbReference type="ARBA" id="ARBA00022553"/>
    </source>
</evidence>
<comment type="subcellular location">
    <subcellularLocation>
        <location evidence="2">Mitochondrion matrix</location>
    </subcellularLocation>
</comment>
<name>W8CD91_CERCA</name>
<gene>
    <name evidence="16" type="primary">PDE12</name>
</gene>
<evidence type="ECO:0000259" key="15">
    <source>
        <dbReference type="Pfam" id="PF21171"/>
    </source>
</evidence>
<keyword evidence="7" id="KW-0378">Hydrolase</keyword>
<dbReference type="GO" id="GO:0005759">
    <property type="term" value="C:mitochondrial matrix"/>
    <property type="evidence" value="ECO:0007669"/>
    <property type="project" value="UniProtKB-SubCell"/>
</dbReference>
<evidence type="ECO:0000256" key="9">
    <source>
        <dbReference type="ARBA" id="ARBA00022842"/>
    </source>
</evidence>
<dbReference type="InterPro" id="IPR036691">
    <property type="entry name" value="Endo/exonu/phosph_ase_sf"/>
</dbReference>
<evidence type="ECO:0000256" key="10">
    <source>
        <dbReference type="ARBA" id="ARBA00022946"/>
    </source>
</evidence>
<keyword evidence="10" id="KW-0809">Transit peptide</keyword>
<dbReference type="GO" id="GO:0046872">
    <property type="term" value="F:metal ion binding"/>
    <property type="evidence" value="ECO:0007669"/>
    <property type="project" value="UniProtKB-KW"/>
</dbReference>
<evidence type="ECO:0000313" key="16">
    <source>
        <dbReference type="EMBL" id="JAC04200.1"/>
    </source>
</evidence>
<keyword evidence="4" id="KW-0507">mRNA processing</keyword>
<dbReference type="PANTHER" id="PTHR12121:SF37">
    <property type="entry name" value="2',5'-PHOSPHODIESTERASE 12"/>
    <property type="match status" value="1"/>
</dbReference>
<evidence type="ECO:0000256" key="2">
    <source>
        <dbReference type="ARBA" id="ARBA00004305"/>
    </source>
</evidence>
<evidence type="ECO:0000256" key="6">
    <source>
        <dbReference type="ARBA" id="ARBA00022723"/>
    </source>
</evidence>
<feature type="domain" description="Endonuclease/exonuclease/phosphatase" evidence="14">
    <location>
        <begin position="308"/>
        <end position="619"/>
    </location>
</feature>
<dbReference type="Pfam" id="PF03372">
    <property type="entry name" value="Exo_endo_phos"/>
    <property type="match status" value="1"/>
</dbReference>
<proteinExistence type="evidence at transcript level"/>
<evidence type="ECO:0000256" key="13">
    <source>
        <dbReference type="ARBA" id="ARBA00083541"/>
    </source>
</evidence>
<dbReference type="SUPFAM" id="SSF56219">
    <property type="entry name" value="DNase I-like"/>
    <property type="match status" value="1"/>
</dbReference>
<dbReference type="Pfam" id="PF21171">
    <property type="entry name" value="PDE12-like_N"/>
    <property type="match status" value="1"/>
</dbReference>
<dbReference type="PANTHER" id="PTHR12121">
    <property type="entry name" value="CARBON CATABOLITE REPRESSOR PROTEIN 4"/>
    <property type="match status" value="1"/>
</dbReference>
<evidence type="ECO:0000256" key="11">
    <source>
        <dbReference type="ARBA" id="ARBA00023128"/>
    </source>
</evidence>
<sequence length="631" mass="72756">MPFRTSVLRVSGIDPSARLRKFIGLSTFHNWSPGSSIIWNSQIRKAYSRHRKIEMDKVYLRNDGANQDLHISFRFTDEEMRVDRDFNFCRKMNENIDDALARIRNNIEKEINKKNKKGKKKSTDQTQEVAKCNLNMIPVEIVRSDLVEKVENMTFEKLLAKCSDLKLRVMDKNFEIVYNMPWVLSLSLPTCILAGFRVYPSKVEIQFADRKNSVGNWYKAKKPSSGDMLRGADWTHCGSGFHYDTDNSDIGYFLKFQLTPGNEAGQLGPSVEQITKNEVQPGPGQCPFELRHSFTKHRLSGDYIRVVSYNILADLYADSDYTRTHLFPYCPPYALKIDYRKQLYIKEIIGYNADIICLQEVDVKIFDLDLVPILESDEYGYQGVIAQKGTCGEGVAIFYHKSRFEMYCKHELNIGEGIRTLPLFADLWKKIENNKNLVERICDRSTTLQVLILKCKENGRYLLVTNTHLYFHPDADHIRLLQMGFAMLYVKHIYNDFLKKINLSDERELSLIFSGDFNSVPECGIYKLMIEGNVGKDFVDWISNREEAVRNVTLSQPFKMKSACGTPPYTNYTHAFAACLDYIFYQSDRLQVHQVVPLPTEDELKSHTAIPSVVFPSDHVALVADLKFKPI</sequence>
<dbReference type="InterPro" id="IPR048821">
    <property type="entry name" value="PDE12-like_N"/>
</dbReference>
<dbReference type="GeneID" id="101452889"/>
<reference evidence="16" key="2">
    <citation type="journal article" date="2014" name="BMC Genomics">
        <title>A genomic perspective to assessing quality of mass-reared SIT flies used in Mediterranean fruit fly (Ceratitis capitata) eradication in California.</title>
        <authorList>
            <person name="Calla B."/>
            <person name="Hall B."/>
            <person name="Hou S."/>
            <person name="Geib S.M."/>
        </authorList>
    </citation>
    <scope>NUCLEOTIDE SEQUENCE</scope>
</reference>
<evidence type="ECO:0000256" key="4">
    <source>
        <dbReference type="ARBA" id="ARBA00022664"/>
    </source>
</evidence>
<keyword evidence="5" id="KW-0540">Nuclease</keyword>
<accession>W8CD91</accession>
<dbReference type="GO" id="GO:0000288">
    <property type="term" value="P:nuclear-transcribed mRNA catabolic process, deadenylation-dependent decay"/>
    <property type="evidence" value="ECO:0007669"/>
    <property type="project" value="TreeGrafter"/>
</dbReference>
<reference evidence="16" key="1">
    <citation type="submission" date="2013-07" db="EMBL/GenBank/DDBJ databases">
        <authorList>
            <person name="Geib S."/>
        </authorList>
    </citation>
    <scope>NUCLEOTIDE SEQUENCE</scope>
</reference>
<dbReference type="GO" id="GO:0004535">
    <property type="term" value="F:poly(A)-specific ribonuclease activity"/>
    <property type="evidence" value="ECO:0007669"/>
    <property type="project" value="UniProtKB-ARBA"/>
</dbReference>
<protein>
    <recommendedName>
        <fullName evidence="12">2',5'-phosphodiesterase 12</fullName>
    </recommendedName>
    <alternativeName>
        <fullName evidence="13">Mitochondrial deadenylase</fullName>
    </alternativeName>
</protein>
<evidence type="ECO:0000256" key="8">
    <source>
        <dbReference type="ARBA" id="ARBA00022839"/>
    </source>
</evidence>
<organism evidence="16">
    <name type="scientific">Ceratitis capitata</name>
    <name type="common">Mediterranean fruit fly</name>
    <name type="synonym">Tephritis capitata</name>
    <dbReference type="NCBI Taxonomy" id="7213"/>
    <lineage>
        <taxon>Eukaryota</taxon>
        <taxon>Metazoa</taxon>
        <taxon>Ecdysozoa</taxon>
        <taxon>Arthropoda</taxon>
        <taxon>Hexapoda</taxon>
        <taxon>Insecta</taxon>
        <taxon>Pterygota</taxon>
        <taxon>Neoptera</taxon>
        <taxon>Endopterygota</taxon>
        <taxon>Diptera</taxon>
        <taxon>Brachycera</taxon>
        <taxon>Muscomorpha</taxon>
        <taxon>Tephritoidea</taxon>
        <taxon>Tephritidae</taxon>
        <taxon>Ceratitis</taxon>
        <taxon>Ceratitis</taxon>
    </lineage>
</organism>
<dbReference type="InterPro" id="IPR050410">
    <property type="entry name" value="CCR4/nocturin_mRNA_transcr"/>
</dbReference>
<dbReference type="KEGG" id="ccat:101452889"/>